<dbReference type="SUPFAM" id="SSF52540">
    <property type="entry name" value="P-loop containing nucleoside triphosphate hydrolases"/>
    <property type="match status" value="1"/>
</dbReference>
<dbReference type="InterPro" id="IPR003593">
    <property type="entry name" value="AAA+_ATPase"/>
</dbReference>
<reference evidence="4 5" key="1">
    <citation type="submission" date="2019-10" db="EMBL/GenBank/DDBJ databases">
        <title>Genome sequence of Luteimicrobium xylanilyticum HY-24.</title>
        <authorList>
            <person name="Kim D.Y."/>
            <person name="Park H.-Y."/>
        </authorList>
    </citation>
    <scope>NUCLEOTIDE SEQUENCE [LARGE SCALE GENOMIC DNA]</scope>
    <source>
        <strain evidence="4 5">HY-24</strain>
    </source>
</reference>
<dbReference type="InterPro" id="IPR027417">
    <property type="entry name" value="P-loop_NTPase"/>
</dbReference>
<evidence type="ECO:0000313" key="5">
    <source>
        <dbReference type="Proteomes" id="UP000326702"/>
    </source>
</evidence>
<dbReference type="RefSeq" id="WP_036953466.1">
    <property type="nucleotide sequence ID" value="NZ_BAABIH010000001.1"/>
</dbReference>
<dbReference type="PANTHER" id="PTHR43038">
    <property type="entry name" value="ATP-BINDING CASSETTE, SUB-FAMILY H, MEMBER 1"/>
    <property type="match status" value="1"/>
</dbReference>
<dbReference type="Pfam" id="PF00005">
    <property type="entry name" value="ABC_tran"/>
    <property type="match status" value="1"/>
</dbReference>
<dbReference type="InterPro" id="IPR003439">
    <property type="entry name" value="ABC_transporter-like_ATP-bd"/>
</dbReference>
<accession>A0A5P9Q6Z6</accession>
<keyword evidence="1" id="KW-0547">Nucleotide-binding</keyword>
<dbReference type="Gene3D" id="3.40.50.300">
    <property type="entry name" value="P-loop containing nucleotide triphosphate hydrolases"/>
    <property type="match status" value="1"/>
</dbReference>
<gene>
    <name evidence="4" type="ORF">KDY119_00682</name>
</gene>
<dbReference type="KEGG" id="lxl:KDY119_00682"/>
<dbReference type="SMART" id="SM00382">
    <property type="entry name" value="AAA"/>
    <property type="match status" value="1"/>
</dbReference>
<evidence type="ECO:0000259" key="3">
    <source>
        <dbReference type="PROSITE" id="PS50893"/>
    </source>
</evidence>
<keyword evidence="2 4" id="KW-0067">ATP-binding</keyword>
<evidence type="ECO:0000256" key="1">
    <source>
        <dbReference type="ARBA" id="ARBA00022741"/>
    </source>
</evidence>
<dbReference type="CDD" id="cd03230">
    <property type="entry name" value="ABC_DR_subfamily_A"/>
    <property type="match status" value="1"/>
</dbReference>
<dbReference type="InterPro" id="IPR017871">
    <property type="entry name" value="ABC_transporter-like_CS"/>
</dbReference>
<keyword evidence="5" id="KW-1185">Reference proteome</keyword>
<dbReference type="Proteomes" id="UP000326702">
    <property type="component" value="Chromosome"/>
</dbReference>
<proteinExistence type="predicted"/>
<sequence length="242" mass="25846">MGNEELATAVDVAGLTVRRGPHTVLDGLDLRIPAGRVVGLLGPSGAGKTTLLRAIVGVQQVHGGRVTVLGRPAGAPELRRRVGYVTQAPSIYTDLTVTENLRYFATVLRAPSDDVDRVLDQVDLGRYARTRAGDLSGGERSRVSLAAALLGAPELLVLDEPTVGLDPVLRRDLWDLFGRLRDDGTSLLVSSHVMDEASRCDRLLLMRDGALVADATEAELLARTGADDVEHAFLALVEEGVR</sequence>
<protein>
    <submittedName>
        <fullName evidence="4">Fe(3+) ions import ATP-binding protein FbpC</fullName>
    </submittedName>
</protein>
<dbReference type="GO" id="GO:0005524">
    <property type="term" value="F:ATP binding"/>
    <property type="evidence" value="ECO:0007669"/>
    <property type="project" value="UniProtKB-KW"/>
</dbReference>
<dbReference type="EMBL" id="CP045529">
    <property type="protein sequence ID" value="QFU97188.1"/>
    <property type="molecule type" value="Genomic_DNA"/>
</dbReference>
<evidence type="ECO:0000256" key="2">
    <source>
        <dbReference type="ARBA" id="ARBA00022840"/>
    </source>
</evidence>
<feature type="domain" description="ABC transporter" evidence="3">
    <location>
        <begin position="10"/>
        <end position="233"/>
    </location>
</feature>
<evidence type="ECO:0000313" key="4">
    <source>
        <dbReference type="EMBL" id="QFU97188.1"/>
    </source>
</evidence>
<dbReference type="PROSITE" id="PS50893">
    <property type="entry name" value="ABC_TRANSPORTER_2"/>
    <property type="match status" value="1"/>
</dbReference>
<dbReference type="PROSITE" id="PS00211">
    <property type="entry name" value="ABC_TRANSPORTER_1"/>
    <property type="match status" value="1"/>
</dbReference>
<name>A0A5P9Q6Z6_9MICO</name>
<dbReference type="GO" id="GO:0016887">
    <property type="term" value="F:ATP hydrolysis activity"/>
    <property type="evidence" value="ECO:0007669"/>
    <property type="project" value="InterPro"/>
</dbReference>
<dbReference type="PANTHER" id="PTHR43038:SF3">
    <property type="entry name" value="ABC TRANSPORTER G FAMILY MEMBER 20 ISOFORM X1"/>
    <property type="match status" value="1"/>
</dbReference>
<organism evidence="4 5">
    <name type="scientific">Luteimicrobium xylanilyticum</name>
    <dbReference type="NCBI Taxonomy" id="1133546"/>
    <lineage>
        <taxon>Bacteria</taxon>
        <taxon>Bacillati</taxon>
        <taxon>Actinomycetota</taxon>
        <taxon>Actinomycetes</taxon>
        <taxon>Micrococcales</taxon>
        <taxon>Luteimicrobium</taxon>
    </lineage>
</organism>
<dbReference type="AlphaFoldDB" id="A0A5P9Q6Z6"/>
<dbReference type="OrthoDB" id="9804819at2"/>